<dbReference type="EMBL" id="JAXIOK010000005">
    <property type="protein sequence ID" value="KAK4770500.1"/>
    <property type="molecule type" value="Genomic_DNA"/>
</dbReference>
<dbReference type="AlphaFoldDB" id="A0AAN7KVA1"/>
<reference evidence="1 2" key="1">
    <citation type="journal article" date="2023" name="Hortic Res">
        <title>Pangenome of water caltrop reveals structural variations and asymmetric subgenome divergence after allopolyploidization.</title>
        <authorList>
            <person name="Zhang X."/>
            <person name="Chen Y."/>
            <person name="Wang L."/>
            <person name="Yuan Y."/>
            <person name="Fang M."/>
            <person name="Shi L."/>
            <person name="Lu R."/>
            <person name="Comes H.P."/>
            <person name="Ma Y."/>
            <person name="Chen Y."/>
            <person name="Huang G."/>
            <person name="Zhou Y."/>
            <person name="Zheng Z."/>
            <person name="Qiu Y."/>
        </authorList>
    </citation>
    <scope>NUCLEOTIDE SEQUENCE [LARGE SCALE GENOMIC DNA]</scope>
    <source>
        <tissue evidence="1">Roots</tissue>
    </source>
</reference>
<comment type="caution">
    <text evidence="1">The sequence shown here is derived from an EMBL/GenBank/DDBJ whole genome shotgun (WGS) entry which is preliminary data.</text>
</comment>
<evidence type="ECO:0000313" key="2">
    <source>
        <dbReference type="Proteomes" id="UP001345219"/>
    </source>
</evidence>
<sequence length="92" mass="10391">MVSCHAQLIIEGYDQADSGVLEDDGTEIGSVGRRAASCRLLFTITVRVLGYCRRGTLSDRVLMKTFFCSAEIHYQFPDRRVVVKIRCFLEEA</sequence>
<protein>
    <submittedName>
        <fullName evidence="1">Uncharacterized protein</fullName>
    </submittedName>
</protein>
<gene>
    <name evidence="1" type="ORF">SAY87_031032</name>
</gene>
<keyword evidence="2" id="KW-1185">Reference proteome</keyword>
<evidence type="ECO:0000313" key="1">
    <source>
        <dbReference type="EMBL" id="KAK4770500.1"/>
    </source>
</evidence>
<dbReference type="Proteomes" id="UP001345219">
    <property type="component" value="Chromosome 24"/>
</dbReference>
<name>A0AAN7KVA1_9MYRT</name>
<proteinExistence type="predicted"/>
<accession>A0AAN7KVA1</accession>
<organism evidence="1 2">
    <name type="scientific">Trapa incisa</name>
    <dbReference type="NCBI Taxonomy" id="236973"/>
    <lineage>
        <taxon>Eukaryota</taxon>
        <taxon>Viridiplantae</taxon>
        <taxon>Streptophyta</taxon>
        <taxon>Embryophyta</taxon>
        <taxon>Tracheophyta</taxon>
        <taxon>Spermatophyta</taxon>
        <taxon>Magnoliopsida</taxon>
        <taxon>eudicotyledons</taxon>
        <taxon>Gunneridae</taxon>
        <taxon>Pentapetalae</taxon>
        <taxon>rosids</taxon>
        <taxon>malvids</taxon>
        <taxon>Myrtales</taxon>
        <taxon>Lythraceae</taxon>
        <taxon>Trapa</taxon>
    </lineage>
</organism>